<dbReference type="EMBL" id="CAJVPV010008372">
    <property type="protein sequence ID" value="CAG8629921.1"/>
    <property type="molecule type" value="Genomic_DNA"/>
</dbReference>
<evidence type="ECO:0000256" key="1">
    <source>
        <dbReference type="SAM" id="MobiDB-lite"/>
    </source>
</evidence>
<dbReference type="AlphaFoldDB" id="A0A9N9DB65"/>
<reference evidence="2" key="1">
    <citation type="submission" date="2021-06" db="EMBL/GenBank/DDBJ databases">
        <authorList>
            <person name="Kallberg Y."/>
            <person name="Tangrot J."/>
            <person name="Rosling A."/>
        </authorList>
    </citation>
    <scope>NUCLEOTIDE SEQUENCE</scope>
    <source>
        <strain evidence="2">CL551</strain>
    </source>
</reference>
<evidence type="ECO:0000313" key="3">
    <source>
        <dbReference type="Proteomes" id="UP000789342"/>
    </source>
</evidence>
<accession>A0A9N9DB65</accession>
<organism evidence="2 3">
    <name type="scientific">Acaulospora morrowiae</name>
    <dbReference type="NCBI Taxonomy" id="94023"/>
    <lineage>
        <taxon>Eukaryota</taxon>
        <taxon>Fungi</taxon>
        <taxon>Fungi incertae sedis</taxon>
        <taxon>Mucoromycota</taxon>
        <taxon>Glomeromycotina</taxon>
        <taxon>Glomeromycetes</taxon>
        <taxon>Diversisporales</taxon>
        <taxon>Acaulosporaceae</taxon>
        <taxon>Acaulospora</taxon>
    </lineage>
</organism>
<evidence type="ECO:0000313" key="2">
    <source>
        <dbReference type="EMBL" id="CAG8629921.1"/>
    </source>
</evidence>
<protein>
    <submittedName>
        <fullName evidence="2">636_t:CDS:1</fullName>
    </submittedName>
</protein>
<proteinExistence type="predicted"/>
<name>A0A9N9DB65_9GLOM</name>
<sequence>MDNHLSETMEKGIDNEALATKNDVRVKTGLSNEKSEVMKKMMSVSEEDDKSATQSLEYHLEKEK</sequence>
<comment type="caution">
    <text evidence="2">The sequence shown here is derived from an EMBL/GenBank/DDBJ whole genome shotgun (WGS) entry which is preliminary data.</text>
</comment>
<dbReference type="Proteomes" id="UP000789342">
    <property type="component" value="Unassembled WGS sequence"/>
</dbReference>
<gene>
    <name evidence="2" type="ORF">AMORRO_LOCUS9040</name>
</gene>
<feature type="region of interest" description="Disordered" evidence="1">
    <location>
        <begin position="41"/>
        <end position="64"/>
    </location>
</feature>
<keyword evidence="3" id="KW-1185">Reference proteome</keyword>